<sequence length="50" mass="5849">MALLHALGLIHQGYWAYPGYFPAKRYPIERLNSFRRISEIEVTAVRLCRA</sequence>
<organism evidence="1 2">
    <name type="scientific">Acetobacter sicerae</name>
    <dbReference type="NCBI Taxonomy" id="85325"/>
    <lineage>
        <taxon>Bacteria</taxon>
        <taxon>Pseudomonadati</taxon>
        <taxon>Pseudomonadota</taxon>
        <taxon>Alphaproteobacteria</taxon>
        <taxon>Acetobacterales</taxon>
        <taxon>Acetobacteraceae</taxon>
        <taxon>Acetobacter</taxon>
    </lineage>
</organism>
<gene>
    <name evidence="1" type="ORF">LWC05_04295</name>
</gene>
<protein>
    <submittedName>
        <fullName evidence="1">Uncharacterized protein</fullName>
    </submittedName>
</protein>
<dbReference type="RefSeq" id="WP_232876662.1">
    <property type="nucleotide sequence ID" value="NZ_JAJSOJ010000013.1"/>
</dbReference>
<keyword evidence="2" id="KW-1185">Reference proteome</keyword>
<evidence type="ECO:0000313" key="1">
    <source>
        <dbReference type="EMBL" id="MCE0743111.1"/>
    </source>
</evidence>
<dbReference type="EMBL" id="JAJSOJ010000013">
    <property type="protein sequence ID" value="MCE0743111.1"/>
    <property type="molecule type" value="Genomic_DNA"/>
</dbReference>
<comment type="caution">
    <text evidence="1">The sequence shown here is derived from an EMBL/GenBank/DDBJ whole genome shotgun (WGS) entry which is preliminary data.</text>
</comment>
<evidence type="ECO:0000313" key="2">
    <source>
        <dbReference type="Proteomes" id="UP001521074"/>
    </source>
</evidence>
<reference evidence="1 2" key="1">
    <citation type="submission" date="2021-12" db="EMBL/GenBank/DDBJ databases">
        <title>Genome sequence of Acetobacter sicerae DmPark20a_162.</title>
        <authorList>
            <person name="Chaston J.M."/>
        </authorList>
    </citation>
    <scope>NUCLEOTIDE SEQUENCE [LARGE SCALE GENOMIC DNA]</scope>
    <source>
        <strain evidence="1 2">DmPark20a_162</strain>
    </source>
</reference>
<name>A0ABS8VSM0_9PROT</name>
<proteinExistence type="predicted"/>
<dbReference type="Proteomes" id="UP001521074">
    <property type="component" value="Unassembled WGS sequence"/>
</dbReference>
<accession>A0ABS8VSM0</accession>